<feature type="region of interest" description="Disordered" evidence="1">
    <location>
        <begin position="16"/>
        <end position="71"/>
    </location>
</feature>
<feature type="compositionally biased region" description="Low complexity" evidence="1">
    <location>
        <begin position="16"/>
        <end position="34"/>
    </location>
</feature>
<comment type="caution">
    <text evidence="3">The sequence shown here is derived from an EMBL/GenBank/DDBJ whole genome shotgun (WGS) entry which is preliminary data.</text>
</comment>
<sequence length="428" mass="42291">MPERQAAAAACCTASRAGGSPAAAASCTAPPGTAHSQLVAGGGGSSGGDEDRRSGAGTPRRPRPEAPPRPLTSRVLPLLLLLAAVSTAEPPAAAAAAVTSYTAAVTLYSATATFNLTAHCPSLQYDILLQLPFRPSRLTCDVLADGAGLTATVAFPPTATGAAGMVNLLSRLARPATWRAAATLLHPACGWGASVLAASPPSAQPQLDVSVFVCTDAGYFWPNTPPQLLDTAPDMPCNAELLLPDWSCPAPPAAPSGPAPSCLTAPAALAALAPHGAAAAVASQPPPTVALAAAAAAAARPAPVPPEPTPDPLLLTVLLPPGSERLANSPMGCDVLVGAMSAFSAFATGSAVPLAADSILCSTQLPDRRAGFIMQTAAASLSMGAAISAALAVSPILLTTLAGLPCGVALGLTATGRLRPRAGRRASP</sequence>
<dbReference type="EMBL" id="LSYV01000088">
    <property type="protein sequence ID" value="KXZ43552.1"/>
    <property type="molecule type" value="Genomic_DNA"/>
</dbReference>
<name>A0A150G124_GONPE</name>
<dbReference type="AlphaFoldDB" id="A0A150G124"/>
<keyword evidence="2" id="KW-0812">Transmembrane</keyword>
<keyword evidence="4" id="KW-1185">Reference proteome</keyword>
<dbReference type="Proteomes" id="UP000075714">
    <property type="component" value="Unassembled WGS sequence"/>
</dbReference>
<evidence type="ECO:0000256" key="1">
    <source>
        <dbReference type="SAM" id="MobiDB-lite"/>
    </source>
</evidence>
<evidence type="ECO:0000256" key="2">
    <source>
        <dbReference type="SAM" id="Phobius"/>
    </source>
</evidence>
<protein>
    <submittedName>
        <fullName evidence="3">Uncharacterized protein</fullName>
    </submittedName>
</protein>
<keyword evidence="2" id="KW-1133">Transmembrane helix</keyword>
<keyword evidence="2" id="KW-0472">Membrane</keyword>
<proteinExistence type="predicted"/>
<dbReference type="PROSITE" id="PS51257">
    <property type="entry name" value="PROKAR_LIPOPROTEIN"/>
    <property type="match status" value="1"/>
</dbReference>
<evidence type="ECO:0000313" key="4">
    <source>
        <dbReference type="Proteomes" id="UP000075714"/>
    </source>
</evidence>
<reference evidence="4" key="1">
    <citation type="journal article" date="2016" name="Nat. Commun.">
        <title>The Gonium pectorale genome demonstrates co-option of cell cycle regulation during the evolution of multicellularity.</title>
        <authorList>
            <person name="Hanschen E.R."/>
            <person name="Marriage T.N."/>
            <person name="Ferris P.J."/>
            <person name="Hamaji T."/>
            <person name="Toyoda A."/>
            <person name="Fujiyama A."/>
            <person name="Neme R."/>
            <person name="Noguchi H."/>
            <person name="Minakuchi Y."/>
            <person name="Suzuki M."/>
            <person name="Kawai-Toyooka H."/>
            <person name="Smith D.R."/>
            <person name="Sparks H."/>
            <person name="Anderson J."/>
            <person name="Bakaric R."/>
            <person name="Luria V."/>
            <person name="Karger A."/>
            <person name="Kirschner M.W."/>
            <person name="Durand P.M."/>
            <person name="Michod R.E."/>
            <person name="Nozaki H."/>
            <person name="Olson B.J."/>
        </authorList>
    </citation>
    <scope>NUCLEOTIDE SEQUENCE [LARGE SCALE GENOMIC DNA]</scope>
    <source>
        <strain evidence="4">NIES-2863</strain>
    </source>
</reference>
<organism evidence="3 4">
    <name type="scientific">Gonium pectorale</name>
    <name type="common">Green alga</name>
    <dbReference type="NCBI Taxonomy" id="33097"/>
    <lineage>
        <taxon>Eukaryota</taxon>
        <taxon>Viridiplantae</taxon>
        <taxon>Chlorophyta</taxon>
        <taxon>core chlorophytes</taxon>
        <taxon>Chlorophyceae</taxon>
        <taxon>CS clade</taxon>
        <taxon>Chlamydomonadales</taxon>
        <taxon>Volvocaceae</taxon>
        <taxon>Gonium</taxon>
    </lineage>
</organism>
<accession>A0A150G124</accession>
<feature type="transmembrane region" description="Helical" evidence="2">
    <location>
        <begin position="396"/>
        <end position="415"/>
    </location>
</feature>
<dbReference type="OrthoDB" id="552845at2759"/>
<gene>
    <name evidence="3" type="ORF">GPECTOR_87g414</name>
</gene>
<evidence type="ECO:0000313" key="3">
    <source>
        <dbReference type="EMBL" id="KXZ43552.1"/>
    </source>
</evidence>